<gene>
    <name evidence="1" type="ORF">CVP04_09280</name>
</gene>
<dbReference type="SUPFAM" id="SSF158682">
    <property type="entry name" value="TerB-like"/>
    <property type="match status" value="1"/>
</dbReference>
<dbReference type="Proteomes" id="UP000230282">
    <property type="component" value="Unassembled WGS sequence"/>
</dbReference>
<dbReference type="EMBL" id="PHGZ01000020">
    <property type="protein sequence ID" value="PJG82515.1"/>
    <property type="molecule type" value="Genomic_DNA"/>
</dbReference>
<sequence>MDFNSILNQVLDVAKDQIGKTMESNSTVDKITKAGGGAAAIGILSMILGRNGGAGLTKLGSLAALGSLAYQAYQQYQQSQSAGTSLSKEHFMATEQNTDADKLLLQVMIAAANADGAITDDEKQAIVMEAGNNPEVYQWLQQEVNNPISIAEIAKQVNNNPALAAQVYLAARVACAELDRKEIVFLANLAQALNLDDQLIEQLEKQAGY</sequence>
<reference evidence="1 2" key="1">
    <citation type="submission" date="2017-11" db="EMBL/GenBank/DDBJ databases">
        <title>Reclassification of Bisgaard taxon 5 as Caviibacterium pharyngocola gen. nov., sp. nov.</title>
        <authorList>
            <person name="Christensen H."/>
        </authorList>
    </citation>
    <scope>NUCLEOTIDE SEQUENCE [LARGE SCALE GENOMIC DNA]</scope>
    <source>
        <strain evidence="1 2">7_3</strain>
    </source>
</reference>
<name>A0A2M8RUH0_9PAST</name>
<dbReference type="RefSeq" id="WP_100297227.1">
    <property type="nucleotide sequence ID" value="NZ_PHGZ01000020.1"/>
</dbReference>
<dbReference type="OrthoDB" id="5459344at2"/>
<evidence type="ECO:0000313" key="1">
    <source>
        <dbReference type="EMBL" id="PJG82515.1"/>
    </source>
</evidence>
<dbReference type="CDD" id="cd07178">
    <property type="entry name" value="terB_like_YebE"/>
    <property type="match status" value="1"/>
</dbReference>
<protein>
    <submittedName>
        <fullName evidence="1">DUF533 domain-containing protein</fullName>
    </submittedName>
</protein>
<comment type="caution">
    <text evidence="1">The sequence shown here is derived from an EMBL/GenBank/DDBJ whole genome shotgun (WGS) entry which is preliminary data.</text>
</comment>
<dbReference type="Gene3D" id="1.10.3680.10">
    <property type="entry name" value="TerB-like"/>
    <property type="match status" value="1"/>
</dbReference>
<dbReference type="InterPro" id="IPR029024">
    <property type="entry name" value="TerB-like"/>
</dbReference>
<dbReference type="InterPro" id="IPR007486">
    <property type="entry name" value="YebE"/>
</dbReference>
<proteinExistence type="predicted"/>
<dbReference type="Pfam" id="PF04391">
    <property type="entry name" value="DUF533"/>
    <property type="match status" value="1"/>
</dbReference>
<dbReference type="AlphaFoldDB" id="A0A2M8RUH0"/>
<keyword evidence="2" id="KW-1185">Reference proteome</keyword>
<accession>A0A2M8RUH0</accession>
<organism evidence="1 2">
    <name type="scientific">Caviibacterium pharyngocola</name>
    <dbReference type="NCBI Taxonomy" id="28159"/>
    <lineage>
        <taxon>Bacteria</taxon>
        <taxon>Pseudomonadati</taxon>
        <taxon>Pseudomonadota</taxon>
        <taxon>Gammaproteobacteria</taxon>
        <taxon>Pasteurellales</taxon>
        <taxon>Pasteurellaceae</taxon>
        <taxon>Caviibacterium</taxon>
    </lineage>
</organism>
<evidence type="ECO:0000313" key="2">
    <source>
        <dbReference type="Proteomes" id="UP000230282"/>
    </source>
</evidence>